<dbReference type="EMBL" id="CP012159">
    <property type="protein sequence ID" value="AKT38265.1"/>
    <property type="molecule type" value="Genomic_DNA"/>
</dbReference>
<keyword evidence="3" id="KW-1185">Reference proteome</keyword>
<dbReference type="KEGG" id="ccro:CMC5_024080"/>
<evidence type="ECO:0000313" key="2">
    <source>
        <dbReference type="EMBL" id="AKT38265.1"/>
    </source>
</evidence>
<dbReference type="OrthoDB" id="6064773at2"/>
<gene>
    <name evidence="2" type="ORF">CMC5_024080</name>
</gene>
<name>A0A0K1EBM1_CHOCO</name>
<sequence length="184" mass="19566">MDAAPQATSECIICRHKRRDAIEAALSGGVDALAIAQRFSVTKNALRKHAAHWLEEGSRPDPQSSDAGLRGPETKTAVSKTDLKNVANVRARCEALVEKVEVLIQRADTDEEISWRERAALIVAAKQVLELLGRLTGEIGPAAEATIVDSPRWKRIEGAIAGALAAYPEAAAAVAKALAELEAA</sequence>
<reference evidence="2 3" key="1">
    <citation type="submission" date="2015-07" db="EMBL/GenBank/DDBJ databases">
        <title>Genome analysis of myxobacterium Chondromyces crocatus Cm c5 reveals a high potential for natural compound synthesis and the genetic basis for the loss of fruiting body formation.</title>
        <authorList>
            <person name="Zaburannyi N."/>
            <person name="Bunk B."/>
            <person name="Maier J."/>
            <person name="Overmann J."/>
            <person name="Mueller R."/>
        </authorList>
    </citation>
    <scope>NUCLEOTIDE SEQUENCE [LARGE SCALE GENOMIC DNA]</scope>
    <source>
        <strain evidence="2 3">Cm c5</strain>
    </source>
</reference>
<dbReference type="Proteomes" id="UP000067626">
    <property type="component" value="Chromosome"/>
</dbReference>
<protein>
    <submittedName>
        <fullName evidence="2">Uncharacterized protein</fullName>
    </submittedName>
</protein>
<evidence type="ECO:0000256" key="1">
    <source>
        <dbReference type="SAM" id="MobiDB-lite"/>
    </source>
</evidence>
<dbReference type="STRING" id="52.CMC5_024080"/>
<dbReference type="AlphaFoldDB" id="A0A0K1EBM1"/>
<proteinExistence type="predicted"/>
<feature type="region of interest" description="Disordered" evidence="1">
    <location>
        <begin position="52"/>
        <end position="77"/>
    </location>
</feature>
<evidence type="ECO:0000313" key="3">
    <source>
        <dbReference type="Proteomes" id="UP000067626"/>
    </source>
</evidence>
<dbReference type="RefSeq" id="WP_156338490.1">
    <property type="nucleotide sequence ID" value="NZ_CP012159.1"/>
</dbReference>
<organism evidence="2 3">
    <name type="scientific">Chondromyces crocatus</name>
    <dbReference type="NCBI Taxonomy" id="52"/>
    <lineage>
        <taxon>Bacteria</taxon>
        <taxon>Pseudomonadati</taxon>
        <taxon>Myxococcota</taxon>
        <taxon>Polyangia</taxon>
        <taxon>Polyangiales</taxon>
        <taxon>Polyangiaceae</taxon>
        <taxon>Chondromyces</taxon>
    </lineage>
</organism>
<accession>A0A0K1EBM1</accession>